<organism evidence="1 2">
    <name type="scientific">Tubulinosema ratisbonensis</name>
    <dbReference type="NCBI Taxonomy" id="291195"/>
    <lineage>
        <taxon>Eukaryota</taxon>
        <taxon>Fungi</taxon>
        <taxon>Fungi incertae sedis</taxon>
        <taxon>Microsporidia</taxon>
        <taxon>Tubulinosematoidea</taxon>
        <taxon>Tubulinosematidae</taxon>
        <taxon>Tubulinosema</taxon>
    </lineage>
</organism>
<dbReference type="AlphaFoldDB" id="A0A437AKK5"/>
<evidence type="ECO:0000313" key="2">
    <source>
        <dbReference type="Proteomes" id="UP000282876"/>
    </source>
</evidence>
<accession>A0A437AKK5</accession>
<evidence type="ECO:0000313" key="1">
    <source>
        <dbReference type="EMBL" id="RVD91614.1"/>
    </source>
</evidence>
<comment type="caution">
    <text evidence="1">The sequence shown here is derived from an EMBL/GenBank/DDBJ whole genome shotgun (WGS) entry which is preliminary data.</text>
</comment>
<keyword evidence="2" id="KW-1185">Reference proteome</keyword>
<reference evidence="1 2" key="1">
    <citation type="submission" date="2018-10" db="EMBL/GenBank/DDBJ databases">
        <title>Draft genome sequence of the microsporidian Tubulinosema ratisbonensis.</title>
        <authorList>
            <person name="Polonais V."/>
            <person name="Peyretaillade E."/>
            <person name="Niehus S."/>
            <person name="Wawrzyniak I."/>
            <person name="Franchet A."/>
            <person name="Gaspin C."/>
            <person name="Reichstadt M."/>
            <person name="Belser C."/>
            <person name="Labadie K."/>
            <person name="Delbac F."/>
            <person name="Ferrandon D."/>
        </authorList>
    </citation>
    <scope>NUCLEOTIDE SEQUENCE [LARGE SCALE GENOMIC DNA]</scope>
    <source>
        <strain evidence="1 2">Franzen</strain>
    </source>
</reference>
<protein>
    <submittedName>
        <fullName evidence="1">Uncharacterized protein</fullName>
    </submittedName>
</protein>
<sequence length="207" mass="24350">MKIFSKKDLENKNLKTENVEFDANINKEEMVEYLIEKYSDAFTNEDNIFYSELLLKLLPTKMSKESADKIFLACSSFLSSLNPVFVTQAQKITDNILEKKVHKIEEEKSNELEVKNDIKFVKEHKYFQECLIDKENKDCLNKNLPILLEKASSYMLNLYKEDLLDVLLNEIEFKTFPSLQIIQRKINIYKEIVLFLVDKKCASVLKK</sequence>
<dbReference type="VEuPathDB" id="MicrosporidiaDB:TUBRATIS_19260"/>
<proteinExistence type="predicted"/>
<name>A0A437AKK5_9MICR</name>
<dbReference type="EMBL" id="RCSS01000462">
    <property type="protein sequence ID" value="RVD91614.1"/>
    <property type="molecule type" value="Genomic_DNA"/>
</dbReference>
<dbReference type="OrthoDB" id="2197289at2759"/>
<gene>
    <name evidence="1" type="ORF">TUBRATIS_19260</name>
</gene>
<dbReference type="Proteomes" id="UP000282876">
    <property type="component" value="Unassembled WGS sequence"/>
</dbReference>